<name>A0A516KBY2_9BACI</name>
<dbReference type="InterPro" id="IPR041262">
    <property type="entry name" value="GerD_central"/>
</dbReference>
<reference evidence="4 5" key="1">
    <citation type="submission" date="2019-07" db="EMBL/GenBank/DDBJ databases">
        <authorList>
            <person name="Li J."/>
        </authorList>
    </citation>
    <scope>NUCLEOTIDE SEQUENCE [LARGE SCALE GENOMIC DNA]</scope>
    <source>
        <strain evidence="4 5">TKL69</strain>
    </source>
</reference>
<dbReference type="EMBL" id="CP041666">
    <property type="protein sequence ID" value="QDP38923.1"/>
    <property type="molecule type" value="Genomic_DNA"/>
</dbReference>
<evidence type="ECO:0000313" key="5">
    <source>
        <dbReference type="Proteomes" id="UP000315215"/>
    </source>
</evidence>
<evidence type="ECO:0000256" key="2">
    <source>
        <dbReference type="SAM" id="SignalP"/>
    </source>
</evidence>
<dbReference type="AlphaFoldDB" id="A0A516KBY2"/>
<proteinExistence type="predicted"/>
<evidence type="ECO:0000313" key="4">
    <source>
        <dbReference type="EMBL" id="QDP38923.1"/>
    </source>
</evidence>
<dbReference type="NCBIfam" id="NF040801">
    <property type="entry name" value="spore_GerD"/>
    <property type="match status" value="1"/>
</dbReference>
<dbReference type="RefSeq" id="WP_143891673.1">
    <property type="nucleotide sequence ID" value="NZ_CP041666.1"/>
</dbReference>
<feature type="signal peptide" evidence="2">
    <location>
        <begin position="1"/>
        <end position="21"/>
    </location>
</feature>
<dbReference type="PROSITE" id="PS51257">
    <property type="entry name" value="PROKAR_LIPOPROTEIN"/>
    <property type="match status" value="1"/>
</dbReference>
<feature type="chain" id="PRO_5038467714" evidence="2">
    <location>
        <begin position="22"/>
        <end position="202"/>
    </location>
</feature>
<dbReference type="Pfam" id="PF17898">
    <property type="entry name" value="GerD"/>
    <property type="match status" value="1"/>
</dbReference>
<dbReference type="OrthoDB" id="2375836at2"/>
<feature type="region of interest" description="Disordered" evidence="1">
    <location>
        <begin position="182"/>
        <end position="202"/>
    </location>
</feature>
<accession>A0A516KBY2</accession>
<feature type="domain" description="Spore germination GerD central core" evidence="3">
    <location>
        <begin position="68"/>
        <end position="180"/>
    </location>
</feature>
<evidence type="ECO:0000259" key="3">
    <source>
        <dbReference type="Pfam" id="PF17898"/>
    </source>
</evidence>
<keyword evidence="5" id="KW-1185">Reference proteome</keyword>
<keyword evidence="2" id="KW-0732">Signal</keyword>
<gene>
    <name evidence="4" type="ORF">FN924_00960</name>
</gene>
<sequence length="202" mass="22774">MNKQLCRMILFISFLILTACGAGGGAANGEQADYDTTKKMVTDILKTDEGKKAITEVLTDGEMQQKYVIESDVVKQSITDALTSDKGKEFWSKMFSDPKFVEEFGKTLQDQQKDIMKSLMADSEYQKKMMDILKNPEMEEQMMNVLTSQKFRENLEKVIQETIETPAFKAKVSEIVLKAAEEMKKPEEKSGGGQKKEQGQGQ</sequence>
<organism evidence="4 5">
    <name type="scientific">Radiobacillus deserti</name>
    <dbReference type="NCBI Taxonomy" id="2594883"/>
    <lineage>
        <taxon>Bacteria</taxon>
        <taxon>Bacillati</taxon>
        <taxon>Bacillota</taxon>
        <taxon>Bacilli</taxon>
        <taxon>Bacillales</taxon>
        <taxon>Bacillaceae</taxon>
        <taxon>Radiobacillus</taxon>
    </lineage>
</organism>
<dbReference type="Proteomes" id="UP000315215">
    <property type="component" value="Chromosome"/>
</dbReference>
<dbReference type="KEGG" id="aqt:FN924_00960"/>
<protein>
    <submittedName>
        <fullName evidence="4">Spore gernimation protein GerD</fullName>
    </submittedName>
</protein>
<evidence type="ECO:0000256" key="1">
    <source>
        <dbReference type="SAM" id="MobiDB-lite"/>
    </source>
</evidence>